<name>A0A089MHA9_9BACL</name>
<keyword evidence="5" id="KW-1185">Reference proteome</keyword>
<dbReference type="EMBL" id="CP009287">
    <property type="protein sequence ID" value="AIQ70873.1"/>
    <property type="molecule type" value="Genomic_DNA"/>
</dbReference>
<dbReference type="HOGENOM" id="CLU_023348_4_1_9"/>
<dbReference type="SUPFAM" id="SSF50475">
    <property type="entry name" value="FMN-binding split barrel"/>
    <property type="match status" value="1"/>
</dbReference>
<feature type="domain" description="3-octaprenyl-4-hydroxybenzoate carboxy-lyase-like Rift-related" evidence="1">
    <location>
        <begin position="120"/>
        <end position="317"/>
    </location>
</feature>
<dbReference type="RefSeq" id="WP_042267428.1">
    <property type="nucleotide sequence ID" value="NZ_CP009287.1"/>
</dbReference>
<dbReference type="AlphaFoldDB" id="A0A089MHA9"/>
<dbReference type="InterPro" id="IPR049383">
    <property type="entry name" value="UbiD-like_N"/>
</dbReference>
<dbReference type="GO" id="GO:0016831">
    <property type="term" value="F:carboxy-lyase activity"/>
    <property type="evidence" value="ECO:0007669"/>
    <property type="project" value="InterPro"/>
</dbReference>
<feature type="domain" description="3-octaprenyl-4-hydroxybenzoate carboxy-lyase-like N-terminal" evidence="2">
    <location>
        <begin position="10"/>
        <end position="88"/>
    </location>
</feature>
<dbReference type="PANTHER" id="PTHR30108:SF7">
    <property type="entry name" value="3-POLYPRENYL-4-HYDROXYBENZOATE DECARBOXYLASE"/>
    <property type="match status" value="1"/>
</dbReference>
<reference evidence="4 5" key="1">
    <citation type="submission" date="2014-08" db="EMBL/GenBank/DDBJ databases">
        <title>Comparative genomics of the Paenibacillus odorifer group.</title>
        <authorList>
            <person name="den Bakker H.C."/>
            <person name="Tsai Y.-C."/>
            <person name="Martin N."/>
            <person name="Korlach J."/>
            <person name="Wiedmann M."/>
        </authorList>
    </citation>
    <scope>NUCLEOTIDE SEQUENCE [LARGE SCALE GENOMIC DNA]</scope>
    <source>
        <strain evidence="4 5">DSM 15220</strain>
    </source>
</reference>
<dbReference type="NCBIfam" id="TIGR00148">
    <property type="entry name" value="UbiD family decarboxylase"/>
    <property type="match status" value="1"/>
</dbReference>
<dbReference type="OrthoDB" id="9809841at2"/>
<dbReference type="STRING" id="189425.PGRAT_27045"/>
<evidence type="ECO:0000259" key="3">
    <source>
        <dbReference type="Pfam" id="PF20696"/>
    </source>
</evidence>
<feature type="domain" description="3-octaprenyl-4-hydroxybenzoate carboxy-lyase-like C-terminal" evidence="3">
    <location>
        <begin position="323"/>
        <end position="444"/>
    </location>
</feature>
<dbReference type="InterPro" id="IPR002830">
    <property type="entry name" value="UbiD"/>
</dbReference>
<evidence type="ECO:0000313" key="5">
    <source>
        <dbReference type="Proteomes" id="UP000029500"/>
    </source>
</evidence>
<dbReference type="GO" id="GO:0005737">
    <property type="term" value="C:cytoplasm"/>
    <property type="evidence" value="ECO:0007669"/>
    <property type="project" value="TreeGrafter"/>
</dbReference>
<dbReference type="InterPro" id="IPR049381">
    <property type="entry name" value="UbiD-like_C"/>
</dbReference>
<organism evidence="4 5">
    <name type="scientific">Paenibacillus graminis</name>
    <dbReference type="NCBI Taxonomy" id="189425"/>
    <lineage>
        <taxon>Bacteria</taxon>
        <taxon>Bacillati</taxon>
        <taxon>Bacillota</taxon>
        <taxon>Bacilli</taxon>
        <taxon>Bacillales</taxon>
        <taxon>Paenibacillaceae</taxon>
        <taxon>Paenibacillus</taxon>
    </lineage>
</organism>
<dbReference type="Pfam" id="PF20696">
    <property type="entry name" value="UbiD_C"/>
    <property type="match status" value="1"/>
</dbReference>
<dbReference type="Proteomes" id="UP000029500">
    <property type="component" value="Chromosome"/>
</dbReference>
<dbReference type="Pfam" id="PF20695">
    <property type="entry name" value="UbiD_N"/>
    <property type="match status" value="1"/>
</dbReference>
<dbReference type="Pfam" id="PF01977">
    <property type="entry name" value="UbiD"/>
    <property type="match status" value="1"/>
</dbReference>
<accession>A0A089MHA9</accession>
<dbReference type="SUPFAM" id="SSF143968">
    <property type="entry name" value="UbiD C-terminal domain-like"/>
    <property type="match status" value="2"/>
</dbReference>
<protein>
    <submittedName>
        <fullName evidence="4">4-hydroxybenzoate decarboxylase</fullName>
    </submittedName>
</protein>
<evidence type="ECO:0000259" key="1">
    <source>
        <dbReference type="Pfam" id="PF01977"/>
    </source>
</evidence>
<gene>
    <name evidence="4" type="ORF">PGRAT_27045</name>
</gene>
<dbReference type="KEGG" id="pgm:PGRAT_27045"/>
<dbReference type="eggNOG" id="COG0043">
    <property type="taxonomic scope" value="Bacteria"/>
</dbReference>
<dbReference type="Gene3D" id="3.40.1670.10">
    <property type="entry name" value="UbiD C-terminal domain-like"/>
    <property type="match status" value="1"/>
</dbReference>
<sequence length="589" mass="65994">MGYGNLRQWIEQLRKDKDLAVVDVPVDPYLELAEIHRRVVREEGPALLFTNVKDTPFPVATNLFGTVRRANQAFGTRPEQLVKTLMGAMETLLPPTASGIWKEKRLVLDLLKVGTRNVPQGEAPVLGVCRSTEPLKELPRITSWQGEGGPSLTLPLVYTESITHPQNHNLGIYRVPIYDDSKAGVHWQKHKGGGFHHREAEQLGEPLPVSVFLGGPPALIAAAAAPVQERLPELLLASLVLGGKLQMVKDPMGGHRIPAEAEFAIRGLIAPHERRTEGPFGDHYGFYSTPRQFPVMHVQRIWHRKDAIYPATIIGKPRQEDYYLREYIQRLLAPAYPLLMPSVKALWEYSECGPHSLVSAVVRESYPREAVVSAYRILGEGQLSLTKFLLLTNEPVELAEFPKLLESVLERFNPASDFLVYGNAAPDEQDHSPNAMNHGSKAIMLGVGSPVRELPSDYTEGLLPGITEAIPYCRGCLAVSGASYEEDPELPSRLIAALHAQETAWPLVFVVDNALDTVRTQTSFLWTVFTRFDPASDIYAEYEIKSHHIGYKLPLVIDARMKRDYPEELVPREDIVQRVDRNWNSYFPH</sequence>
<dbReference type="PANTHER" id="PTHR30108">
    <property type="entry name" value="3-OCTAPRENYL-4-HYDROXYBENZOATE CARBOXY-LYASE-RELATED"/>
    <property type="match status" value="1"/>
</dbReference>
<dbReference type="InterPro" id="IPR048304">
    <property type="entry name" value="UbiD_Rift_dom"/>
</dbReference>
<evidence type="ECO:0000259" key="2">
    <source>
        <dbReference type="Pfam" id="PF20695"/>
    </source>
</evidence>
<proteinExistence type="predicted"/>
<evidence type="ECO:0000313" key="4">
    <source>
        <dbReference type="EMBL" id="AIQ70873.1"/>
    </source>
</evidence>